<evidence type="ECO:0000313" key="3">
    <source>
        <dbReference type="Proteomes" id="UP000054018"/>
    </source>
</evidence>
<dbReference type="Proteomes" id="UP000054018">
    <property type="component" value="Unassembled WGS sequence"/>
</dbReference>
<evidence type="ECO:0000313" key="2">
    <source>
        <dbReference type="EMBL" id="KIK23637.1"/>
    </source>
</evidence>
<reference evidence="3" key="2">
    <citation type="submission" date="2015-01" db="EMBL/GenBank/DDBJ databases">
        <title>Evolutionary Origins and Diversification of the Mycorrhizal Mutualists.</title>
        <authorList>
            <consortium name="DOE Joint Genome Institute"/>
            <consortium name="Mycorrhizal Genomics Consortium"/>
            <person name="Kohler A."/>
            <person name="Kuo A."/>
            <person name="Nagy L.G."/>
            <person name="Floudas D."/>
            <person name="Copeland A."/>
            <person name="Barry K.W."/>
            <person name="Cichocki N."/>
            <person name="Veneault-Fourrey C."/>
            <person name="LaButti K."/>
            <person name="Lindquist E.A."/>
            <person name="Lipzen A."/>
            <person name="Lundell T."/>
            <person name="Morin E."/>
            <person name="Murat C."/>
            <person name="Riley R."/>
            <person name="Ohm R."/>
            <person name="Sun H."/>
            <person name="Tunlid A."/>
            <person name="Henrissat B."/>
            <person name="Grigoriev I.V."/>
            <person name="Hibbett D.S."/>
            <person name="Martin F."/>
        </authorList>
    </citation>
    <scope>NUCLEOTIDE SEQUENCE [LARGE SCALE GENOMIC DNA]</scope>
    <source>
        <strain evidence="3">441</strain>
    </source>
</reference>
<dbReference type="EMBL" id="KN833724">
    <property type="protein sequence ID" value="KIK23637.1"/>
    <property type="molecule type" value="Genomic_DNA"/>
</dbReference>
<reference evidence="2 3" key="1">
    <citation type="submission" date="2014-04" db="EMBL/GenBank/DDBJ databases">
        <authorList>
            <consortium name="DOE Joint Genome Institute"/>
            <person name="Kuo A."/>
            <person name="Kohler A."/>
            <person name="Costa M.D."/>
            <person name="Nagy L.G."/>
            <person name="Floudas D."/>
            <person name="Copeland A."/>
            <person name="Barry K.W."/>
            <person name="Cichocki N."/>
            <person name="Veneault-Fourrey C."/>
            <person name="LaButti K."/>
            <person name="Lindquist E.A."/>
            <person name="Lipzen A."/>
            <person name="Lundell T."/>
            <person name="Morin E."/>
            <person name="Murat C."/>
            <person name="Sun H."/>
            <person name="Tunlid A."/>
            <person name="Henrissat B."/>
            <person name="Grigoriev I.V."/>
            <person name="Hibbett D.S."/>
            <person name="Martin F."/>
            <person name="Nordberg H.P."/>
            <person name="Cantor M.N."/>
            <person name="Hua S.X."/>
        </authorList>
    </citation>
    <scope>NUCLEOTIDE SEQUENCE [LARGE SCALE GENOMIC DNA]</scope>
    <source>
        <strain evidence="2 3">441</strain>
    </source>
</reference>
<feature type="region of interest" description="Disordered" evidence="1">
    <location>
        <begin position="27"/>
        <end position="49"/>
    </location>
</feature>
<organism evidence="2 3">
    <name type="scientific">Pisolithus microcarpus 441</name>
    <dbReference type="NCBI Taxonomy" id="765257"/>
    <lineage>
        <taxon>Eukaryota</taxon>
        <taxon>Fungi</taxon>
        <taxon>Dikarya</taxon>
        <taxon>Basidiomycota</taxon>
        <taxon>Agaricomycotina</taxon>
        <taxon>Agaricomycetes</taxon>
        <taxon>Agaricomycetidae</taxon>
        <taxon>Boletales</taxon>
        <taxon>Sclerodermatineae</taxon>
        <taxon>Pisolithaceae</taxon>
        <taxon>Pisolithus</taxon>
    </lineage>
</organism>
<evidence type="ECO:0000256" key="1">
    <source>
        <dbReference type="SAM" id="MobiDB-lite"/>
    </source>
</evidence>
<gene>
    <name evidence="2" type="ORF">PISMIDRAFT_10784</name>
</gene>
<protein>
    <submittedName>
        <fullName evidence="2">Uncharacterized protein</fullName>
    </submittedName>
</protein>
<proteinExistence type="predicted"/>
<feature type="compositionally biased region" description="Basic and acidic residues" evidence="1">
    <location>
        <begin position="40"/>
        <end position="49"/>
    </location>
</feature>
<dbReference type="HOGENOM" id="CLU_3143629_0_0_1"/>
<name>A0A0C9ZMN6_9AGAM</name>
<dbReference type="AlphaFoldDB" id="A0A0C9ZMN6"/>
<accession>A0A0C9ZMN6</accession>
<sequence>MCYGDPREIDGSVSQRVNLDVMGVNGDASRQRCVPTPTQFKEESSTEQS</sequence>
<keyword evidence="3" id="KW-1185">Reference proteome</keyword>